<name>A0A194R724_PAPMA</name>
<proteinExistence type="predicted"/>
<organism evidence="1 2">
    <name type="scientific">Papilio machaon</name>
    <name type="common">Old World swallowtail butterfly</name>
    <dbReference type="NCBI Taxonomy" id="76193"/>
    <lineage>
        <taxon>Eukaryota</taxon>
        <taxon>Metazoa</taxon>
        <taxon>Ecdysozoa</taxon>
        <taxon>Arthropoda</taxon>
        <taxon>Hexapoda</taxon>
        <taxon>Insecta</taxon>
        <taxon>Pterygota</taxon>
        <taxon>Neoptera</taxon>
        <taxon>Endopterygota</taxon>
        <taxon>Lepidoptera</taxon>
        <taxon>Glossata</taxon>
        <taxon>Ditrysia</taxon>
        <taxon>Papilionoidea</taxon>
        <taxon>Papilionidae</taxon>
        <taxon>Papilioninae</taxon>
        <taxon>Papilio</taxon>
    </lineage>
</organism>
<accession>A0A194R724</accession>
<dbReference type="Proteomes" id="UP000053240">
    <property type="component" value="Unassembled WGS sequence"/>
</dbReference>
<reference evidence="1 2" key="1">
    <citation type="journal article" date="2015" name="Nat. Commun.">
        <title>Outbred genome sequencing and CRISPR/Cas9 gene editing in butterflies.</title>
        <authorList>
            <person name="Li X."/>
            <person name="Fan D."/>
            <person name="Zhang W."/>
            <person name="Liu G."/>
            <person name="Zhang L."/>
            <person name="Zhao L."/>
            <person name="Fang X."/>
            <person name="Chen L."/>
            <person name="Dong Y."/>
            <person name="Chen Y."/>
            <person name="Ding Y."/>
            <person name="Zhao R."/>
            <person name="Feng M."/>
            <person name="Zhu Y."/>
            <person name="Feng Y."/>
            <person name="Jiang X."/>
            <person name="Zhu D."/>
            <person name="Xiang H."/>
            <person name="Feng X."/>
            <person name="Li S."/>
            <person name="Wang J."/>
            <person name="Zhang G."/>
            <person name="Kronforst M.R."/>
            <person name="Wang W."/>
        </authorList>
    </citation>
    <scope>NUCLEOTIDE SEQUENCE [LARGE SCALE GENOMIC DNA]</scope>
    <source>
        <strain evidence="1">Ya'a_city_454_Pm</strain>
        <tissue evidence="1">Whole body</tissue>
    </source>
</reference>
<dbReference type="EMBL" id="KQ460615">
    <property type="protein sequence ID" value="KPJ13618.1"/>
    <property type="molecule type" value="Genomic_DNA"/>
</dbReference>
<keyword evidence="2" id="KW-1185">Reference proteome</keyword>
<dbReference type="InParanoid" id="A0A194R724"/>
<evidence type="ECO:0000313" key="1">
    <source>
        <dbReference type="EMBL" id="KPJ13618.1"/>
    </source>
</evidence>
<sequence length="103" mass="11979">MESSVNRQLKRQNKQEKRGYEILSMLFDKCQWKKEILAFEVKMALTLICNLCGCDEAKETFDEDEFPSSEQIWGMLGVKILRYPEACTFVGPQHDLSSVDRPK</sequence>
<protein>
    <submittedName>
        <fullName evidence="1">Uncharacterized protein</fullName>
    </submittedName>
</protein>
<dbReference type="AlphaFoldDB" id="A0A194R724"/>
<evidence type="ECO:0000313" key="2">
    <source>
        <dbReference type="Proteomes" id="UP000053240"/>
    </source>
</evidence>
<gene>
    <name evidence="1" type="ORF">RR48_10802</name>
</gene>